<dbReference type="InParanoid" id="A0A7N2LLI5"/>
<evidence type="ECO:0000256" key="3">
    <source>
        <dbReference type="ARBA" id="ARBA00022679"/>
    </source>
</evidence>
<keyword evidence="6" id="KW-0067">ATP-binding</keyword>
<keyword evidence="11" id="KW-1185">Reference proteome</keyword>
<dbReference type="PANTHER" id="PTHR45631:SF202">
    <property type="entry name" value="SENESCENCE-INDUCED RECEPTOR-LIKE SERINE_THREONINE-PROTEIN KINASE"/>
    <property type="match status" value="1"/>
</dbReference>
<dbReference type="Pfam" id="PF00069">
    <property type="entry name" value="Pkinase"/>
    <property type="match status" value="1"/>
</dbReference>
<reference evidence="10" key="2">
    <citation type="submission" date="2021-01" db="UniProtKB">
        <authorList>
            <consortium name="EnsemblPlants"/>
        </authorList>
    </citation>
    <scope>IDENTIFICATION</scope>
</reference>
<reference evidence="10 11" key="1">
    <citation type="journal article" date="2016" name="G3 (Bethesda)">
        <title>First Draft Assembly and Annotation of the Genome of a California Endemic Oak Quercus lobata Nee (Fagaceae).</title>
        <authorList>
            <person name="Sork V.L."/>
            <person name="Fitz-Gibbon S.T."/>
            <person name="Puiu D."/>
            <person name="Crepeau M."/>
            <person name="Gugger P.F."/>
            <person name="Sherman R."/>
            <person name="Stevens K."/>
            <person name="Langley C.H."/>
            <person name="Pellegrini M."/>
            <person name="Salzberg S.L."/>
        </authorList>
    </citation>
    <scope>NUCLEOTIDE SEQUENCE [LARGE SCALE GENOMIC DNA]</scope>
    <source>
        <strain evidence="10 11">cv. SW786</strain>
    </source>
</reference>
<evidence type="ECO:0000256" key="6">
    <source>
        <dbReference type="ARBA" id="ARBA00022840"/>
    </source>
</evidence>
<keyword evidence="2" id="KW-0723">Serine/threonine-protein kinase</keyword>
<evidence type="ECO:0000256" key="1">
    <source>
        <dbReference type="ARBA" id="ARBA00012513"/>
    </source>
</evidence>
<dbReference type="OMA" id="IHANFLM"/>
<dbReference type="InterPro" id="IPR000719">
    <property type="entry name" value="Prot_kinase_dom"/>
</dbReference>
<dbReference type="Gramene" id="QL05p017779:mrna">
    <property type="protein sequence ID" value="QL05p017779:mrna"/>
    <property type="gene ID" value="QL05p017779"/>
</dbReference>
<dbReference type="PROSITE" id="PS50011">
    <property type="entry name" value="PROTEIN_KINASE_DOM"/>
    <property type="match status" value="1"/>
</dbReference>
<keyword evidence="4" id="KW-0547">Nucleotide-binding</keyword>
<proteinExistence type="predicted"/>
<dbReference type="InterPro" id="IPR008271">
    <property type="entry name" value="Ser/Thr_kinase_AS"/>
</dbReference>
<dbReference type="EMBL" id="LRBV02000005">
    <property type="status" value="NOT_ANNOTATED_CDS"/>
    <property type="molecule type" value="Genomic_DNA"/>
</dbReference>
<keyword evidence="3" id="KW-0808">Transferase</keyword>
<evidence type="ECO:0000256" key="7">
    <source>
        <dbReference type="ARBA" id="ARBA00047899"/>
    </source>
</evidence>
<comment type="catalytic activity">
    <reaction evidence="7">
        <text>L-threonyl-[protein] + ATP = O-phospho-L-threonyl-[protein] + ADP + H(+)</text>
        <dbReference type="Rhea" id="RHEA:46608"/>
        <dbReference type="Rhea" id="RHEA-COMP:11060"/>
        <dbReference type="Rhea" id="RHEA-COMP:11605"/>
        <dbReference type="ChEBI" id="CHEBI:15378"/>
        <dbReference type="ChEBI" id="CHEBI:30013"/>
        <dbReference type="ChEBI" id="CHEBI:30616"/>
        <dbReference type="ChEBI" id="CHEBI:61977"/>
        <dbReference type="ChEBI" id="CHEBI:456216"/>
        <dbReference type="EC" id="2.7.11.1"/>
    </reaction>
</comment>
<evidence type="ECO:0000256" key="5">
    <source>
        <dbReference type="ARBA" id="ARBA00022777"/>
    </source>
</evidence>
<evidence type="ECO:0000259" key="9">
    <source>
        <dbReference type="PROSITE" id="PS50011"/>
    </source>
</evidence>
<dbReference type="EnsemblPlants" id="QL05p017779:mrna">
    <property type="protein sequence ID" value="QL05p017779:mrna"/>
    <property type="gene ID" value="QL05p017779"/>
</dbReference>
<dbReference type="EC" id="2.7.11.1" evidence="1"/>
<dbReference type="Gene3D" id="3.30.200.20">
    <property type="entry name" value="Phosphorylase Kinase, domain 1"/>
    <property type="match status" value="1"/>
</dbReference>
<dbReference type="PANTHER" id="PTHR45631">
    <property type="entry name" value="OS07G0107800 PROTEIN-RELATED"/>
    <property type="match status" value="1"/>
</dbReference>
<dbReference type="InterPro" id="IPR011009">
    <property type="entry name" value="Kinase-like_dom_sf"/>
</dbReference>
<feature type="domain" description="Protein kinase" evidence="9">
    <location>
        <begin position="1"/>
        <end position="176"/>
    </location>
</feature>
<name>A0A7N2LLI5_QUELO</name>
<dbReference type="SMART" id="SM00220">
    <property type="entry name" value="S_TKc"/>
    <property type="match status" value="1"/>
</dbReference>
<organism evidence="10 11">
    <name type="scientific">Quercus lobata</name>
    <name type="common">Valley oak</name>
    <dbReference type="NCBI Taxonomy" id="97700"/>
    <lineage>
        <taxon>Eukaryota</taxon>
        <taxon>Viridiplantae</taxon>
        <taxon>Streptophyta</taxon>
        <taxon>Embryophyta</taxon>
        <taxon>Tracheophyta</taxon>
        <taxon>Spermatophyta</taxon>
        <taxon>Magnoliopsida</taxon>
        <taxon>eudicotyledons</taxon>
        <taxon>Gunneridae</taxon>
        <taxon>Pentapetalae</taxon>
        <taxon>rosids</taxon>
        <taxon>fabids</taxon>
        <taxon>Fagales</taxon>
        <taxon>Fagaceae</taxon>
        <taxon>Quercus</taxon>
    </lineage>
</organism>
<dbReference type="GO" id="GO:0004674">
    <property type="term" value="F:protein serine/threonine kinase activity"/>
    <property type="evidence" value="ECO:0007669"/>
    <property type="project" value="UniProtKB-KW"/>
</dbReference>
<evidence type="ECO:0000256" key="2">
    <source>
        <dbReference type="ARBA" id="ARBA00022527"/>
    </source>
</evidence>
<evidence type="ECO:0000256" key="4">
    <source>
        <dbReference type="ARBA" id="ARBA00022741"/>
    </source>
</evidence>
<protein>
    <recommendedName>
        <fullName evidence="1">non-specific serine/threonine protein kinase</fullName>
        <ecNumber evidence="1">2.7.11.1</ecNumber>
    </recommendedName>
</protein>
<dbReference type="Gene3D" id="1.10.510.10">
    <property type="entry name" value="Transferase(Phosphotransferase) domain 1"/>
    <property type="match status" value="1"/>
</dbReference>
<dbReference type="PROSITE" id="PS00108">
    <property type="entry name" value="PROTEIN_KINASE_ST"/>
    <property type="match status" value="1"/>
</dbReference>
<dbReference type="Proteomes" id="UP000594261">
    <property type="component" value="Chromosome 5"/>
</dbReference>
<dbReference type="SUPFAM" id="SSF56112">
    <property type="entry name" value="Protein kinase-like (PK-like)"/>
    <property type="match status" value="1"/>
</dbReference>
<dbReference type="GO" id="GO:0005524">
    <property type="term" value="F:ATP binding"/>
    <property type="evidence" value="ECO:0007669"/>
    <property type="project" value="UniProtKB-KW"/>
</dbReference>
<evidence type="ECO:0000256" key="8">
    <source>
        <dbReference type="ARBA" id="ARBA00048679"/>
    </source>
</evidence>
<evidence type="ECO:0000313" key="11">
    <source>
        <dbReference type="Proteomes" id="UP000594261"/>
    </source>
</evidence>
<dbReference type="AlphaFoldDB" id="A0A7N2LLI5"/>
<dbReference type="FunFam" id="1.10.510.10:FF:001023">
    <property type="entry name" value="Os07g0541700 protein"/>
    <property type="match status" value="1"/>
</dbReference>
<evidence type="ECO:0000313" key="10">
    <source>
        <dbReference type="EnsemblPlants" id="QL05p017779:mrna"/>
    </source>
</evidence>
<comment type="catalytic activity">
    <reaction evidence="8">
        <text>L-seryl-[protein] + ATP = O-phospho-L-seryl-[protein] + ADP + H(+)</text>
        <dbReference type="Rhea" id="RHEA:17989"/>
        <dbReference type="Rhea" id="RHEA-COMP:9863"/>
        <dbReference type="Rhea" id="RHEA-COMP:11604"/>
        <dbReference type="ChEBI" id="CHEBI:15378"/>
        <dbReference type="ChEBI" id="CHEBI:29999"/>
        <dbReference type="ChEBI" id="CHEBI:30616"/>
        <dbReference type="ChEBI" id="CHEBI:83421"/>
        <dbReference type="ChEBI" id="CHEBI:456216"/>
        <dbReference type="EC" id="2.7.11.1"/>
    </reaction>
</comment>
<keyword evidence="5" id="KW-0418">Kinase</keyword>
<sequence length="176" mass="19670">MRVLIVVIQAHDEMMTCGFYEIRDMLIDLGFKGKSDRDNGRVIHANFLMKVHHKNLTSFVGYCHENTNMGLIYEYMANGNLAQHLSGVVSADKNSSFLSWETRLKIAMDSAQGLEYLHNGCKPPIIHRDVKSTNILLDENFQAKLTDLGLSRIISSEGGTHVSTKVVGTPGYLDPE</sequence>
<accession>A0A7N2LLI5</accession>